<proteinExistence type="predicted"/>
<dbReference type="Proteomes" id="UP000219494">
    <property type="component" value="Unassembled WGS sequence"/>
</dbReference>
<dbReference type="AlphaFoldDB" id="A0A285QCZ6"/>
<evidence type="ECO:0000313" key="2">
    <source>
        <dbReference type="Proteomes" id="UP000219494"/>
    </source>
</evidence>
<evidence type="ECO:0008006" key="3">
    <source>
        <dbReference type="Google" id="ProtNLM"/>
    </source>
</evidence>
<sequence length="126" mass="13423">MSSLAALLLIQATPLAPVPPPSAVALDLARMPPLPWRTPPRVPGDAAYFLAREVAAGRCPLLRPPVALEFAVLVQDGAVRAVKPLAIDCVTVEQYGAGIISTLARKNLRRTAAGWYRARLVVPAPR</sequence>
<dbReference type="OrthoDB" id="7472509at2"/>
<protein>
    <recommendedName>
        <fullName evidence="3">TonB protein C-terminal</fullName>
    </recommendedName>
</protein>
<organism evidence="1 2">
    <name type="scientific">Sphingomonas guangdongensis</name>
    <dbReference type="NCBI Taxonomy" id="1141890"/>
    <lineage>
        <taxon>Bacteria</taxon>
        <taxon>Pseudomonadati</taxon>
        <taxon>Pseudomonadota</taxon>
        <taxon>Alphaproteobacteria</taxon>
        <taxon>Sphingomonadales</taxon>
        <taxon>Sphingomonadaceae</taxon>
        <taxon>Sphingomonas</taxon>
    </lineage>
</organism>
<dbReference type="EMBL" id="OBMI01000001">
    <property type="protein sequence ID" value="SOB79329.1"/>
    <property type="molecule type" value="Genomic_DNA"/>
</dbReference>
<gene>
    <name evidence="1" type="ORF">SAMN06297144_0492</name>
</gene>
<keyword evidence="2" id="KW-1185">Reference proteome</keyword>
<accession>A0A285QCZ6</accession>
<evidence type="ECO:0000313" key="1">
    <source>
        <dbReference type="EMBL" id="SOB79329.1"/>
    </source>
</evidence>
<dbReference type="RefSeq" id="WP_097062404.1">
    <property type="nucleotide sequence ID" value="NZ_OBMI01000001.1"/>
</dbReference>
<reference evidence="1 2" key="1">
    <citation type="submission" date="2017-07" db="EMBL/GenBank/DDBJ databases">
        <authorList>
            <person name="Sun Z.S."/>
            <person name="Albrecht U."/>
            <person name="Echele G."/>
            <person name="Lee C.C."/>
        </authorList>
    </citation>
    <scope>NUCLEOTIDE SEQUENCE [LARGE SCALE GENOMIC DNA]</scope>
    <source>
        <strain evidence="1 2">CGMCC 1.12672</strain>
    </source>
</reference>
<name>A0A285QCZ6_9SPHN</name>